<comment type="caution">
    <text evidence="3">The sequence shown here is derived from an EMBL/GenBank/DDBJ whole genome shotgun (WGS) entry which is preliminary data.</text>
</comment>
<organism evidence="3 4">
    <name type="scientific">Falsiroseomonas bella</name>
    <dbReference type="NCBI Taxonomy" id="2184016"/>
    <lineage>
        <taxon>Bacteria</taxon>
        <taxon>Pseudomonadati</taxon>
        <taxon>Pseudomonadota</taxon>
        <taxon>Alphaproteobacteria</taxon>
        <taxon>Acetobacterales</taxon>
        <taxon>Roseomonadaceae</taxon>
        <taxon>Falsiroseomonas</taxon>
    </lineage>
</organism>
<accession>A0A317FLE4</accession>
<proteinExistence type="predicted"/>
<dbReference type="OrthoDB" id="9815847at2"/>
<dbReference type="InterPro" id="IPR017560">
    <property type="entry name" value="Cyt_c_biogenesis_CcmI"/>
</dbReference>
<protein>
    <submittedName>
        <fullName evidence="3">C-type cytochrome biogenesis protein CcmI</fullName>
    </submittedName>
</protein>
<evidence type="ECO:0000256" key="2">
    <source>
        <dbReference type="SAM" id="Phobius"/>
    </source>
</evidence>
<dbReference type="Gene3D" id="1.25.40.10">
    <property type="entry name" value="Tetratricopeptide repeat domain"/>
    <property type="match status" value="1"/>
</dbReference>
<dbReference type="InterPro" id="IPR011990">
    <property type="entry name" value="TPR-like_helical_dom_sf"/>
</dbReference>
<keyword evidence="1" id="KW-0201">Cytochrome c-type biogenesis</keyword>
<keyword evidence="2" id="KW-0812">Transmembrane</keyword>
<keyword evidence="2" id="KW-1133">Transmembrane helix</keyword>
<dbReference type="EMBL" id="QGNA01000001">
    <property type="protein sequence ID" value="PWS38789.1"/>
    <property type="molecule type" value="Genomic_DNA"/>
</dbReference>
<dbReference type="Proteomes" id="UP000245765">
    <property type="component" value="Unassembled WGS sequence"/>
</dbReference>
<dbReference type="GO" id="GO:0017004">
    <property type="term" value="P:cytochrome complex assembly"/>
    <property type="evidence" value="ECO:0007669"/>
    <property type="project" value="UniProtKB-KW"/>
</dbReference>
<sequence length="265" mass="29260">MTIWILMGALALLAMLPLVVMLLRPARARGRAEADLALYRAQLAELDRERETGRLDEAAHAAATLEVQRRILAAPKDDAAGAGKRSAAFLAAALFLVPAAAMGLYLVRGIPDMPSAPYDLRRQQAEAEEQLLTALRARIAQFDPGSEQARQGFILLGNAERNRGRNAEALQAWTRALAVRFEPQLAADIAEVQMEEGNFNEASALLARALAQQPQDIRLRFMTGLVEERAGRPANARRVWQSIVDEAPPGAPWREMMERRIQRLP</sequence>
<keyword evidence="4" id="KW-1185">Reference proteome</keyword>
<evidence type="ECO:0000256" key="1">
    <source>
        <dbReference type="ARBA" id="ARBA00022748"/>
    </source>
</evidence>
<dbReference type="NCBIfam" id="TIGR03142">
    <property type="entry name" value="cytochro_ccmI"/>
    <property type="match status" value="1"/>
</dbReference>
<dbReference type="SUPFAM" id="SSF48452">
    <property type="entry name" value="TPR-like"/>
    <property type="match status" value="1"/>
</dbReference>
<name>A0A317FLE4_9PROT</name>
<evidence type="ECO:0000313" key="4">
    <source>
        <dbReference type="Proteomes" id="UP000245765"/>
    </source>
</evidence>
<keyword evidence="2" id="KW-0472">Membrane</keyword>
<feature type="transmembrane region" description="Helical" evidence="2">
    <location>
        <begin position="87"/>
        <end position="107"/>
    </location>
</feature>
<gene>
    <name evidence="3" type="primary">ccmI</name>
    <name evidence="3" type="ORF">DFH01_05930</name>
</gene>
<evidence type="ECO:0000313" key="3">
    <source>
        <dbReference type="EMBL" id="PWS38789.1"/>
    </source>
</evidence>
<reference evidence="4" key="1">
    <citation type="submission" date="2018-05" db="EMBL/GenBank/DDBJ databases">
        <authorList>
            <person name="Du Z."/>
            <person name="Wang X."/>
        </authorList>
    </citation>
    <scope>NUCLEOTIDE SEQUENCE [LARGE SCALE GENOMIC DNA]</scope>
    <source>
        <strain evidence="4">CQN31</strain>
    </source>
</reference>
<dbReference type="AlphaFoldDB" id="A0A317FLE4"/>
<dbReference type="RefSeq" id="WP_109869411.1">
    <property type="nucleotide sequence ID" value="NZ_QGNA01000001.1"/>
</dbReference>